<dbReference type="EMBL" id="QFQD01000028">
    <property type="protein sequence ID" value="PZQ82842.1"/>
    <property type="molecule type" value="Genomic_DNA"/>
</dbReference>
<feature type="transmembrane region" description="Helical" evidence="1">
    <location>
        <begin position="266"/>
        <end position="295"/>
    </location>
</feature>
<evidence type="ECO:0000313" key="3">
    <source>
        <dbReference type="Proteomes" id="UP000248887"/>
    </source>
</evidence>
<feature type="transmembrane region" description="Helical" evidence="1">
    <location>
        <begin position="307"/>
        <end position="327"/>
    </location>
</feature>
<accession>A0A2W5R141</accession>
<dbReference type="Proteomes" id="UP000248887">
    <property type="component" value="Unassembled WGS sequence"/>
</dbReference>
<organism evidence="2 3">
    <name type="scientific">Ancylobacter novellus</name>
    <name type="common">Thiobacillus novellus</name>
    <dbReference type="NCBI Taxonomy" id="921"/>
    <lineage>
        <taxon>Bacteria</taxon>
        <taxon>Pseudomonadati</taxon>
        <taxon>Pseudomonadota</taxon>
        <taxon>Alphaproteobacteria</taxon>
        <taxon>Hyphomicrobiales</taxon>
        <taxon>Xanthobacteraceae</taxon>
        <taxon>Ancylobacter</taxon>
    </lineage>
</organism>
<feature type="transmembrane region" description="Helical" evidence="1">
    <location>
        <begin position="104"/>
        <end position="122"/>
    </location>
</feature>
<proteinExistence type="predicted"/>
<feature type="transmembrane region" description="Helical" evidence="1">
    <location>
        <begin position="157"/>
        <end position="185"/>
    </location>
</feature>
<keyword evidence="1" id="KW-0472">Membrane</keyword>
<gene>
    <name evidence="2" type="ORF">DI549_10140</name>
</gene>
<feature type="transmembrane region" description="Helical" evidence="1">
    <location>
        <begin position="49"/>
        <end position="67"/>
    </location>
</feature>
<keyword evidence="1" id="KW-0812">Transmembrane</keyword>
<evidence type="ECO:0000256" key="1">
    <source>
        <dbReference type="SAM" id="Phobius"/>
    </source>
</evidence>
<dbReference type="AlphaFoldDB" id="A0A2W5R141"/>
<keyword evidence="1" id="KW-1133">Transmembrane helix</keyword>
<protein>
    <submittedName>
        <fullName evidence="2">DUF2157 domain-containing protein</fullName>
    </submittedName>
</protein>
<feature type="transmembrane region" description="Helical" evidence="1">
    <location>
        <begin position="206"/>
        <end position="225"/>
    </location>
</feature>
<feature type="transmembrane region" description="Helical" evidence="1">
    <location>
        <begin position="237"/>
        <end position="254"/>
    </location>
</feature>
<comment type="caution">
    <text evidence="2">The sequence shown here is derived from an EMBL/GenBank/DDBJ whole genome shotgun (WGS) entry which is preliminary data.</text>
</comment>
<reference evidence="2 3" key="1">
    <citation type="submission" date="2017-08" db="EMBL/GenBank/DDBJ databases">
        <title>Infants hospitalized years apart are colonized by the same room-sourced microbial strains.</title>
        <authorList>
            <person name="Brooks B."/>
            <person name="Olm M.R."/>
            <person name="Firek B.A."/>
            <person name="Baker R."/>
            <person name="Thomas B.C."/>
            <person name="Morowitz M.J."/>
            <person name="Banfield J.F."/>
        </authorList>
    </citation>
    <scope>NUCLEOTIDE SEQUENCE [LARGE SCALE GENOMIC DNA]</scope>
    <source>
        <strain evidence="2">S2_005_001_R2_27</strain>
    </source>
</reference>
<feature type="transmembrane region" description="Helical" evidence="1">
    <location>
        <begin position="73"/>
        <end position="92"/>
    </location>
</feature>
<evidence type="ECO:0000313" key="2">
    <source>
        <dbReference type="EMBL" id="PZQ82842.1"/>
    </source>
</evidence>
<sequence length="348" mass="37701">MSPRDLDRAVQAELLNGDQARALWGFLAAHAPQSAAAPDVPRFSFGHTLYYFGGLIAIAAMSLFMTLTWDALGPWGICTLALVYAAACWALAETLHARGLDIPAGLLAALAVCLVPLITWSAQNALGLWPEVSGGITGERLSQYHQWIDARWLTLEIATLVMAALGLWRMPLPFMVMPVAVTLWYMSMDVSRVGETGNIDFDHARLVSLVFGIAMCVVAGALDLYRHRRGTRDFATWLYLFGALAAWGSITLSYSESQIAKHAYGLFNAGLVLFGAIIGRRVFTVLGAIGVAVYLGYLAFELFQDSLLFPLALSAIGLGLVALGIWWQRHEAALVRGLSSLLPGSTSR</sequence>
<name>A0A2W5R141_ANCNO</name>